<proteinExistence type="predicted"/>
<dbReference type="STRING" id="1901.BB341_14875"/>
<dbReference type="AlphaFoldDB" id="E2PUM1"/>
<accession>E2PUM1</accession>
<protein>
    <submittedName>
        <fullName evidence="1">Uncharacterized protein</fullName>
    </submittedName>
</protein>
<reference evidence="1 2" key="1">
    <citation type="journal article" date="2010" name="Genome Biol. Evol.">
        <title>The sequence of a 1.8-mb bacterial linear plasmid reveals a rich evolutionary reservoir of secondary metabolic pathways.</title>
        <authorList>
            <person name="Medema M.H."/>
            <person name="Trefzer A."/>
            <person name="Kovalchuk A."/>
            <person name="van den Berg M."/>
            <person name="Mueller U."/>
            <person name="Heijne W."/>
            <person name="Wu L."/>
            <person name="Alam M.T."/>
            <person name="Ronning C.M."/>
            <person name="Nierman W.C."/>
            <person name="Bovenberg R.A.L."/>
            <person name="Breitling R."/>
            <person name="Takano E."/>
        </authorList>
    </citation>
    <scope>NUCLEOTIDE SEQUENCE [LARGE SCALE GENOMIC DNA]</scope>
    <source>
        <strain evidence="2">ATCC 27064 / DSM 738 / JCM 4710 / NBRC 13307 / NCIMB 12785 / NRRL 3585 / VKM Ac-602</strain>
    </source>
</reference>
<dbReference type="eggNOG" id="ENOG50347BB">
    <property type="taxonomic scope" value="Bacteria"/>
</dbReference>
<sequence length="211" mass="20534">MRVPASASLTVSGTKRVWKKEAADVSGRWWQRGTVAAGLAVALGVGTAGCSNGGTSPAEVASKAASAGAKVTAAASSAVAEASRAVESAGAKVTGAASQAASAVASATAAADKKLQEIKGGVNAKGEVTLGKPVTAGDGRTSVEVTARNTTDASKSFAVQINFRDSGGNLLDASVVDISDVAAGKSGQATALSNRKLTGAVTAEVGAAVRY</sequence>
<evidence type="ECO:0000313" key="2">
    <source>
        <dbReference type="Proteomes" id="UP000002357"/>
    </source>
</evidence>
<keyword evidence="2" id="KW-1185">Reference proteome</keyword>
<dbReference type="Proteomes" id="UP000002357">
    <property type="component" value="Chromosome"/>
</dbReference>
<organism evidence="1 2">
    <name type="scientific">Streptomyces clavuligerus</name>
    <dbReference type="NCBI Taxonomy" id="1901"/>
    <lineage>
        <taxon>Bacteria</taxon>
        <taxon>Bacillati</taxon>
        <taxon>Actinomycetota</taxon>
        <taxon>Actinomycetes</taxon>
        <taxon>Kitasatosporales</taxon>
        <taxon>Streptomycetaceae</taxon>
        <taxon>Streptomyces</taxon>
    </lineage>
</organism>
<dbReference type="EMBL" id="CM000913">
    <property type="protein sequence ID" value="EFG07800.1"/>
    <property type="molecule type" value="Genomic_DNA"/>
</dbReference>
<evidence type="ECO:0000313" key="1">
    <source>
        <dbReference type="EMBL" id="EFG07800.1"/>
    </source>
</evidence>
<gene>
    <name evidence="1" type="ORF">SCLAV_2728</name>
</gene>
<name>E2PUM1_STRCL</name>